<sequence>MDFVWRVRALTIGVILFVLLISGPAVGVVDLTPEQSSPDSLGDGTADVTMASDPAKDLRIDEGRFGTGVYYLRMPPAVVDVSSIEGRPQLTYKVSVPGLDYTDSTSEMVDSTGRTTVHLDDRAFAPKSIKNDSYRAEVVVRVQSFEMDTVVYHRNVTVTVDD</sequence>
<evidence type="ECO:0000313" key="2">
    <source>
        <dbReference type="Proteomes" id="UP001597119"/>
    </source>
</evidence>
<keyword evidence="2" id="KW-1185">Reference proteome</keyword>
<name>A0ABD6CDG1_9EURY</name>
<proteinExistence type="predicted"/>
<dbReference type="RefSeq" id="WP_247380310.1">
    <property type="nucleotide sequence ID" value="NZ_JALLGV010000008.1"/>
</dbReference>
<accession>A0ABD6CDG1</accession>
<organism evidence="1 2">
    <name type="scientific">Halorientalis brevis</name>
    <dbReference type="NCBI Taxonomy" id="1126241"/>
    <lineage>
        <taxon>Archaea</taxon>
        <taxon>Methanobacteriati</taxon>
        <taxon>Methanobacteriota</taxon>
        <taxon>Stenosarchaea group</taxon>
        <taxon>Halobacteria</taxon>
        <taxon>Halobacteriales</taxon>
        <taxon>Haloarculaceae</taxon>
        <taxon>Halorientalis</taxon>
    </lineage>
</organism>
<reference evidence="1 2" key="1">
    <citation type="journal article" date="2019" name="Int. J. Syst. Evol. Microbiol.">
        <title>The Global Catalogue of Microorganisms (GCM) 10K type strain sequencing project: providing services to taxonomists for standard genome sequencing and annotation.</title>
        <authorList>
            <consortium name="The Broad Institute Genomics Platform"/>
            <consortium name="The Broad Institute Genome Sequencing Center for Infectious Disease"/>
            <person name="Wu L."/>
            <person name="Ma J."/>
        </authorList>
    </citation>
    <scope>NUCLEOTIDE SEQUENCE [LARGE SCALE GENOMIC DNA]</scope>
    <source>
        <strain evidence="1 2">CGMCC 1.12125</strain>
    </source>
</reference>
<evidence type="ECO:0008006" key="3">
    <source>
        <dbReference type="Google" id="ProtNLM"/>
    </source>
</evidence>
<dbReference type="AlphaFoldDB" id="A0ABD6CDG1"/>
<dbReference type="EMBL" id="JBHUDJ010000006">
    <property type="protein sequence ID" value="MFD1587977.1"/>
    <property type="molecule type" value="Genomic_DNA"/>
</dbReference>
<dbReference type="Proteomes" id="UP001597119">
    <property type="component" value="Unassembled WGS sequence"/>
</dbReference>
<comment type="caution">
    <text evidence="1">The sequence shown here is derived from an EMBL/GenBank/DDBJ whole genome shotgun (WGS) entry which is preliminary data.</text>
</comment>
<evidence type="ECO:0000313" key="1">
    <source>
        <dbReference type="EMBL" id="MFD1587977.1"/>
    </source>
</evidence>
<gene>
    <name evidence="1" type="ORF">ACFR9U_13400</name>
</gene>
<protein>
    <recommendedName>
        <fullName evidence="3">Cell surface protein</fullName>
    </recommendedName>
</protein>